<keyword evidence="10" id="KW-1185">Reference proteome</keyword>
<comment type="caution">
    <text evidence="9">The sequence shown here is derived from an EMBL/GenBank/DDBJ whole genome shotgun (WGS) entry which is preliminary data.</text>
</comment>
<dbReference type="CDD" id="cd07042">
    <property type="entry name" value="STAS_SulP_like_sulfate_transporter"/>
    <property type="match status" value="1"/>
</dbReference>
<dbReference type="InterPro" id="IPR036513">
    <property type="entry name" value="STAS_dom_sf"/>
</dbReference>
<dbReference type="Proteomes" id="UP000077202">
    <property type="component" value="Unassembled WGS sequence"/>
</dbReference>
<feature type="transmembrane region" description="Helical" evidence="7">
    <location>
        <begin position="222"/>
        <end position="241"/>
    </location>
</feature>
<dbReference type="GO" id="GO:0055085">
    <property type="term" value="P:transmembrane transport"/>
    <property type="evidence" value="ECO:0007669"/>
    <property type="project" value="InterPro"/>
</dbReference>
<dbReference type="EMBL" id="LVLJ01000359">
    <property type="protein sequence ID" value="OAE34664.1"/>
    <property type="molecule type" value="Genomic_DNA"/>
</dbReference>
<evidence type="ECO:0000256" key="1">
    <source>
        <dbReference type="ARBA" id="ARBA00004141"/>
    </source>
</evidence>
<feature type="transmembrane region" description="Helical" evidence="7">
    <location>
        <begin position="434"/>
        <end position="452"/>
    </location>
</feature>
<dbReference type="SUPFAM" id="SSF52091">
    <property type="entry name" value="SpoIIaa-like"/>
    <property type="match status" value="1"/>
</dbReference>
<evidence type="ECO:0000259" key="8">
    <source>
        <dbReference type="PROSITE" id="PS50801"/>
    </source>
</evidence>
<dbReference type="GO" id="GO:0016020">
    <property type="term" value="C:membrane"/>
    <property type="evidence" value="ECO:0007669"/>
    <property type="project" value="UniProtKB-SubCell"/>
</dbReference>
<evidence type="ECO:0000256" key="3">
    <source>
        <dbReference type="ARBA" id="ARBA00022692"/>
    </source>
</evidence>
<evidence type="ECO:0000256" key="7">
    <source>
        <dbReference type="SAM" id="Phobius"/>
    </source>
</evidence>
<keyword evidence="2" id="KW-0813">Transport</keyword>
<evidence type="ECO:0000256" key="6">
    <source>
        <dbReference type="SAM" id="MobiDB-lite"/>
    </source>
</evidence>
<feature type="transmembrane region" description="Helical" evidence="7">
    <location>
        <begin position="487"/>
        <end position="514"/>
    </location>
</feature>
<dbReference type="NCBIfam" id="TIGR00815">
    <property type="entry name" value="sulP"/>
    <property type="match status" value="1"/>
</dbReference>
<dbReference type="Pfam" id="PF00916">
    <property type="entry name" value="Sulfate_transp"/>
    <property type="match status" value="1"/>
</dbReference>
<protein>
    <recommendedName>
        <fullName evidence="8">STAS domain-containing protein</fullName>
    </recommendedName>
</protein>
<evidence type="ECO:0000256" key="2">
    <source>
        <dbReference type="ARBA" id="ARBA00022448"/>
    </source>
</evidence>
<dbReference type="InterPro" id="IPR001902">
    <property type="entry name" value="SLC26A/SulP_fam"/>
</dbReference>
<dbReference type="PROSITE" id="PS50801">
    <property type="entry name" value="STAS"/>
    <property type="match status" value="1"/>
</dbReference>
<accession>A0A176WPA1</accession>
<name>A0A176WPA1_MARPO</name>
<keyword evidence="3 7" id="KW-0812">Transmembrane</keyword>
<dbReference type="InterPro" id="IPR002645">
    <property type="entry name" value="STAS_dom"/>
</dbReference>
<keyword evidence="4 7" id="KW-1133">Transmembrane helix</keyword>
<sequence>MSYGSRIGTEDETAQGRKLRFQSDDMSSRGATPAPSIGTSMGSEVRQMVHSVALPPSSTFWAQMKEGIMETFFADDPFRQFRGYKGKQRWFVGLMYIFPILDWLPKYDKRMLKGDLIAGLTTASLAIPQDLGYAKLANMDPIHGLYASFVPPLIYALLGSSRDITIGPVAVISIIMGQLLKNEIDPHEDRAGYLRLAFTATFFAGVVQASLGILRLGFLVDFLSHAAIVGFMSGAAVTIALQQLKGLLGITKFTTSSDIVSVMRSVWTHTGEWNWPTIGLGFFFLILLVATRRFSQMRKRFFWCSAVAPLGCVIVSTLFVFVTRLDRKGIKVIGYIEKGVNPASFSDIYWTGPLVARGFKVGVVSGLVALTEAVAIGRTFAALKAYHIDGNKEMIAIGTMNIAGSWTSCYVATGSFSRSAVNYQSGCFTAMSNVVMAIAVLFTLLFLTPLFHYTPECVLAAIIMNAVVGLVDLRAMYLVWKTDKIDFLVLAGALFGVMFVSIEIGLLVAVIISFSKILIHVTRPHTALLGNIPGTSMYHDIKQYPLASNEPGIVIVRIDAAIYFSNSNYVRERILRYVNDAEDELAVNGGIPLQFVILEMAPVMSIDTAAIHAFEELNTNLQARGIQLTISNTVGKVITTFKDGGFVDLLGQEWFFLSVSEGVQVCSILIKRKQQAMKENYADKV</sequence>
<feature type="transmembrane region" description="Helical" evidence="7">
    <location>
        <begin position="273"/>
        <end position="290"/>
    </location>
</feature>
<evidence type="ECO:0000313" key="9">
    <source>
        <dbReference type="EMBL" id="OAE34664.1"/>
    </source>
</evidence>
<dbReference type="Pfam" id="PF01740">
    <property type="entry name" value="STAS"/>
    <property type="match status" value="1"/>
</dbReference>
<evidence type="ECO:0000256" key="4">
    <source>
        <dbReference type="ARBA" id="ARBA00022989"/>
    </source>
</evidence>
<dbReference type="FunFam" id="3.30.750.24:FF:000002">
    <property type="entry name" value="Sulfate transporter 31"/>
    <property type="match status" value="1"/>
</dbReference>
<evidence type="ECO:0000313" key="10">
    <source>
        <dbReference type="Proteomes" id="UP000077202"/>
    </source>
</evidence>
<feature type="transmembrane region" description="Helical" evidence="7">
    <location>
        <begin position="302"/>
        <end position="322"/>
    </location>
</feature>
<proteinExistence type="predicted"/>
<dbReference type="Gene3D" id="3.30.750.24">
    <property type="entry name" value="STAS domain"/>
    <property type="match status" value="1"/>
</dbReference>
<reference evidence="9" key="1">
    <citation type="submission" date="2016-03" db="EMBL/GenBank/DDBJ databases">
        <title>Mechanisms controlling the formation of the plant cell surface in tip-growing cells are functionally conserved among land plants.</title>
        <authorList>
            <person name="Honkanen S."/>
            <person name="Jones V.A."/>
            <person name="Morieri G."/>
            <person name="Champion C."/>
            <person name="Hetherington A.J."/>
            <person name="Kelly S."/>
            <person name="Saint-Marcoux D."/>
            <person name="Proust H."/>
            <person name="Prescott H."/>
            <person name="Dolan L."/>
        </authorList>
    </citation>
    <scope>NUCLEOTIDE SEQUENCE [LARGE SCALE GENOMIC DNA]</scope>
    <source>
        <tissue evidence="9">Whole gametophyte</tissue>
    </source>
</reference>
<organism evidence="9 10">
    <name type="scientific">Marchantia polymorpha subsp. ruderalis</name>
    <dbReference type="NCBI Taxonomy" id="1480154"/>
    <lineage>
        <taxon>Eukaryota</taxon>
        <taxon>Viridiplantae</taxon>
        <taxon>Streptophyta</taxon>
        <taxon>Embryophyta</taxon>
        <taxon>Marchantiophyta</taxon>
        <taxon>Marchantiopsida</taxon>
        <taxon>Marchantiidae</taxon>
        <taxon>Marchantiales</taxon>
        <taxon>Marchantiaceae</taxon>
        <taxon>Marchantia</taxon>
    </lineage>
</organism>
<feature type="transmembrane region" description="Helical" evidence="7">
    <location>
        <begin position="458"/>
        <end position="480"/>
    </location>
</feature>
<gene>
    <name evidence="9" type="ORF">AXG93_3791s1020</name>
</gene>
<keyword evidence="5 7" id="KW-0472">Membrane</keyword>
<dbReference type="PANTHER" id="PTHR11814">
    <property type="entry name" value="SULFATE TRANSPORTER"/>
    <property type="match status" value="1"/>
</dbReference>
<dbReference type="AlphaFoldDB" id="A0A176WPA1"/>
<comment type="subcellular location">
    <subcellularLocation>
        <location evidence="1">Membrane</location>
        <topology evidence="1">Multi-pass membrane protein</topology>
    </subcellularLocation>
</comment>
<feature type="domain" description="STAS" evidence="8">
    <location>
        <begin position="543"/>
        <end position="666"/>
    </location>
</feature>
<dbReference type="InterPro" id="IPR011547">
    <property type="entry name" value="SLC26A/SulP_dom"/>
</dbReference>
<feature type="region of interest" description="Disordered" evidence="6">
    <location>
        <begin position="1"/>
        <end position="40"/>
    </location>
</feature>
<evidence type="ECO:0000256" key="5">
    <source>
        <dbReference type="ARBA" id="ARBA00023136"/>
    </source>
</evidence>
<feature type="transmembrane region" description="Helical" evidence="7">
    <location>
        <begin position="192"/>
        <end position="216"/>
    </location>
</feature>